<keyword evidence="3" id="KW-1185">Reference proteome</keyword>
<dbReference type="SUPFAM" id="SSF109854">
    <property type="entry name" value="DinB/YfiT-like putative metalloenzymes"/>
    <property type="match status" value="1"/>
</dbReference>
<sequence length="144" mass="15255">MALAAGGLDQLVHTRGADGRQANLRRLVCDLIEEYGRHTGHADLLREAVDGLVARIRQPVGALGPATTDCPADGVPTGGLRHRQCSPYEAHGPRPGRLRPGREPLVTGLAPRCDAVHYPARARPPSNPRFGGSVAHAPVPPVDH</sequence>
<dbReference type="InterPro" id="IPR034660">
    <property type="entry name" value="DinB/YfiT-like"/>
</dbReference>
<dbReference type="InterPro" id="IPR007061">
    <property type="entry name" value="MST-like"/>
</dbReference>
<dbReference type="Proteomes" id="UP000198707">
    <property type="component" value="Unassembled WGS sequence"/>
</dbReference>
<dbReference type="STRING" id="1144548.SAMN05443287_10330"/>
<evidence type="ECO:0000313" key="2">
    <source>
        <dbReference type="EMBL" id="SEJ12293.1"/>
    </source>
</evidence>
<dbReference type="Gene3D" id="1.20.120.450">
    <property type="entry name" value="dinb family like domain"/>
    <property type="match status" value="1"/>
</dbReference>
<evidence type="ECO:0008006" key="4">
    <source>
        <dbReference type="Google" id="ProtNLM"/>
    </source>
</evidence>
<gene>
    <name evidence="2" type="ORF">SAMN05443287_10330</name>
</gene>
<dbReference type="EMBL" id="FNYV01000003">
    <property type="protein sequence ID" value="SEJ12293.1"/>
    <property type="molecule type" value="Genomic_DNA"/>
</dbReference>
<feature type="region of interest" description="Disordered" evidence="1">
    <location>
        <begin position="118"/>
        <end position="144"/>
    </location>
</feature>
<protein>
    <recommendedName>
        <fullName evidence="4">DUF664 domain-containing protein</fullName>
    </recommendedName>
</protein>
<evidence type="ECO:0000313" key="3">
    <source>
        <dbReference type="Proteomes" id="UP000198707"/>
    </source>
</evidence>
<dbReference type="RefSeq" id="WP_232521137.1">
    <property type="nucleotide sequence ID" value="NZ_BOPI01000045.1"/>
</dbReference>
<feature type="region of interest" description="Disordered" evidence="1">
    <location>
        <begin position="62"/>
        <end position="106"/>
    </location>
</feature>
<proteinExistence type="predicted"/>
<evidence type="ECO:0000256" key="1">
    <source>
        <dbReference type="SAM" id="MobiDB-lite"/>
    </source>
</evidence>
<dbReference type="AlphaFoldDB" id="A0A1H6W5W1"/>
<dbReference type="Pfam" id="PF04978">
    <property type="entry name" value="MST"/>
    <property type="match status" value="1"/>
</dbReference>
<accession>A0A1H6W5W1</accession>
<organism evidence="2 3">
    <name type="scientific">Micromonospora phaseoli</name>
    <dbReference type="NCBI Taxonomy" id="1144548"/>
    <lineage>
        <taxon>Bacteria</taxon>
        <taxon>Bacillati</taxon>
        <taxon>Actinomycetota</taxon>
        <taxon>Actinomycetes</taxon>
        <taxon>Micromonosporales</taxon>
        <taxon>Micromonosporaceae</taxon>
        <taxon>Micromonospora</taxon>
    </lineage>
</organism>
<reference evidence="3" key="1">
    <citation type="submission" date="2016-10" db="EMBL/GenBank/DDBJ databases">
        <authorList>
            <person name="Varghese N."/>
            <person name="Submissions S."/>
        </authorList>
    </citation>
    <scope>NUCLEOTIDE SEQUENCE [LARGE SCALE GENOMIC DNA]</scope>
    <source>
        <strain evidence="3">CGMCC 4.7038</strain>
    </source>
</reference>
<name>A0A1H6W5W1_9ACTN</name>